<protein>
    <submittedName>
        <fullName evidence="1">Uncharacterized protein</fullName>
    </submittedName>
</protein>
<evidence type="ECO:0000313" key="1">
    <source>
        <dbReference type="EMBL" id="BAT76893.1"/>
    </source>
</evidence>
<accession>A0A0S3R8V3</accession>
<gene>
    <name evidence="1" type="primary">Vigan.01G495900</name>
    <name evidence="1" type="ORF">VIGAN_01495900</name>
</gene>
<reference evidence="1 2" key="1">
    <citation type="journal article" date="2015" name="Sci. Rep.">
        <title>The power of single molecule real-time sequencing technology in the de novo assembly of a eukaryotic genome.</title>
        <authorList>
            <person name="Sakai H."/>
            <person name="Naito K."/>
            <person name="Ogiso-Tanaka E."/>
            <person name="Takahashi Y."/>
            <person name="Iseki K."/>
            <person name="Muto C."/>
            <person name="Satou K."/>
            <person name="Teruya K."/>
            <person name="Shiroma A."/>
            <person name="Shimoji M."/>
            <person name="Hirano T."/>
            <person name="Itoh T."/>
            <person name="Kaga A."/>
            <person name="Tomooka N."/>
        </authorList>
    </citation>
    <scope>NUCLEOTIDE SEQUENCE [LARGE SCALE GENOMIC DNA]</scope>
    <source>
        <strain evidence="2">cv. Shumari</strain>
    </source>
</reference>
<dbReference type="AlphaFoldDB" id="A0A0S3R8V3"/>
<dbReference type="EMBL" id="AP015034">
    <property type="protein sequence ID" value="BAT76893.1"/>
    <property type="molecule type" value="Genomic_DNA"/>
</dbReference>
<evidence type="ECO:0000313" key="2">
    <source>
        <dbReference type="Proteomes" id="UP000291084"/>
    </source>
</evidence>
<keyword evidence="2" id="KW-1185">Reference proteome</keyword>
<proteinExistence type="predicted"/>
<dbReference type="Proteomes" id="UP000291084">
    <property type="component" value="Chromosome 1"/>
</dbReference>
<organism evidence="1 2">
    <name type="scientific">Vigna angularis var. angularis</name>
    <dbReference type="NCBI Taxonomy" id="157739"/>
    <lineage>
        <taxon>Eukaryota</taxon>
        <taxon>Viridiplantae</taxon>
        <taxon>Streptophyta</taxon>
        <taxon>Embryophyta</taxon>
        <taxon>Tracheophyta</taxon>
        <taxon>Spermatophyta</taxon>
        <taxon>Magnoliopsida</taxon>
        <taxon>eudicotyledons</taxon>
        <taxon>Gunneridae</taxon>
        <taxon>Pentapetalae</taxon>
        <taxon>rosids</taxon>
        <taxon>fabids</taxon>
        <taxon>Fabales</taxon>
        <taxon>Fabaceae</taxon>
        <taxon>Papilionoideae</taxon>
        <taxon>50 kb inversion clade</taxon>
        <taxon>NPAAA clade</taxon>
        <taxon>indigoferoid/millettioid clade</taxon>
        <taxon>Phaseoleae</taxon>
        <taxon>Vigna</taxon>
    </lineage>
</organism>
<name>A0A0S3R8V3_PHAAN</name>
<sequence length="72" mass="8017">MQSNHSVKDLGQFVKAPRGRCIVLTEHDQRDSGSFDCLKQRRTDFVPASETLFVSEGVDSVTEQSSVEMIGE</sequence>